<dbReference type="RefSeq" id="WP_221558056.1">
    <property type="nucleotide sequence ID" value="NZ_JAIGNO010000005.1"/>
</dbReference>
<proteinExistence type="predicted"/>
<name>A0ABS7J640_9SPHN</name>
<feature type="transmembrane region" description="Helical" evidence="1">
    <location>
        <begin position="61"/>
        <end position="79"/>
    </location>
</feature>
<dbReference type="EMBL" id="JAIGNO010000005">
    <property type="protein sequence ID" value="MBX7482797.1"/>
    <property type="molecule type" value="Genomic_DNA"/>
</dbReference>
<sequence length="117" mass="12529">MAIPAERGWRMFFWAAAAYNFTIGLGAFVLAEWGSPDAVSAVLIFCFGILYALIARQPRRFAPVLLAGLLGKGLVVVMLGPPNWSEGGDPVIGTIVAGDLIFALGFAAYLARYRLHG</sequence>
<evidence type="ECO:0000256" key="1">
    <source>
        <dbReference type="SAM" id="Phobius"/>
    </source>
</evidence>
<evidence type="ECO:0000313" key="2">
    <source>
        <dbReference type="EMBL" id="MBX7482797.1"/>
    </source>
</evidence>
<feature type="transmembrane region" description="Helical" evidence="1">
    <location>
        <begin position="12"/>
        <end position="31"/>
    </location>
</feature>
<organism evidence="2 3">
    <name type="scientific">Qipengyuania qiaonensis</name>
    <dbReference type="NCBI Taxonomy" id="2867240"/>
    <lineage>
        <taxon>Bacteria</taxon>
        <taxon>Pseudomonadati</taxon>
        <taxon>Pseudomonadota</taxon>
        <taxon>Alphaproteobacteria</taxon>
        <taxon>Sphingomonadales</taxon>
        <taxon>Erythrobacteraceae</taxon>
        <taxon>Qipengyuania</taxon>
    </lineage>
</organism>
<keyword evidence="1" id="KW-0472">Membrane</keyword>
<evidence type="ECO:0000313" key="3">
    <source>
        <dbReference type="Proteomes" id="UP000755104"/>
    </source>
</evidence>
<keyword evidence="1" id="KW-1133">Transmembrane helix</keyword>
<feature type="transmembrane region" description="Helical" evidence="1">
    <location>
        <begin position="37"/>
        <end position="54"/>
    </location>
</feature>
<keyword evidence="1" id="KW-0812">Transmembrane</keyword>
<reference evidence="2 3" key="1">
    <citation type="submission" date="2021-08" db="EMBL/GenBank/DDBJ databases">
        <title>Comparative Genomics Analysis of the Genus Qipengyuania Reveals Extensive Genetic Diversity and Metabolic Versatility, Including the Description of Fifteen Novel Species.</title>
        <authorList>
            <person name="Liu Y."/>
        </authorList>
    </citation>
    <scope>NUCLEOTIDE SEQUENCE [LARGE SCALE GENOMIC DNA]</scope>
    <source>
        <strain evidence="2 3">6D47A</strain>
    </source>
</reference>
<comment type="caution">
    <text evidence="2">The sequence shown here is derived from an EMBL/GenBank/DDBJ whole genome shotgun (WGS) entry which is preliminary data.</text>
</comment>
<dbReference type="Proteomes" id="UP000755104">
    <property type="component" value="Unassembled WGS sequence"/>
</dbReference>
<accession>A0ABS7J640</accession>
<protein>
    <submittedName>
        <fullName evidence="2">Uncharacterized protein</fullName>
    </submittedName>
</protein>
<keyword evidence="3" id="KW-1185">Reference proteome</keyword>
<feature type="transmembrane region" description="Helical" evidence="1">
    <location>
        <begin position="91"/>
        <end position="111"/>
    </location>
</feature>
<gene>
    <name evidence="2" type="ORF">K3174_09640</name>
</gene>